<reference evidence="2" key="3">
    <citation type="journal article" date="2017" name="Nature">
        <title>Genome sequence of the progenitor of the wheat D genome Aegilops tauschii.</title>
        <authorList>
            <person name="Luo M.C."/>
            <person name="Gu Y.Q."/>
            <person name="Puiu D."/>
            <person name="Wang H."/>
            <person name="Twardziok S.O."/>
            <person name="Deal K.R."/>
            <person name="Huo N."/>
            <person name="Zhu T."/>
            <person name="Wang L."/>
            <person name="Wang Y."/>
            <person name="McGuire P.E."/>
            <person name="Liu S."/>
            <person name="Long H."/>
            <person name="Ramasamy R.K."/>
            <person name="Rodriguez J.C."/>
            <person name="Van S.L."/>
            <person name="Yuan L."/>
            <person name="Wang Z."/>
            <person name="Xia Z."/>
            <person name="Xiao L."/>
            <person name="Anderson O.D."/>
            <person name="Ouyang S."/>
            <person name="Liang Y."/>
            <person name="Zimin A.V."/>
            <person name="Pertea G."/>
            <person name="Qi P."/>
            <person name="Bennetzen J.L."/>
            <person name="Dai X."/>
            <person name="Dawson M.W."/>
            <person name="Muller H.G."/>
            <person name="Kugler K."/>
            <person name="Rivarola-Duarte L."/>
            <person name="Spannagl M."/>
            <person name="Mayer K.F.X."/>
            <person name="Lu F.H."/>
            <person name="Bevan M.W."/>
            <person name="Leroy P."/>
            <person name="Li P."/>
            <person name="You F.M."/>
            <person name="Sun Q."/>
            <person name="Liu Z."/>
            <person name="Lyons E."/>
            <person name="Wicker T."/>
            <person name="Salzberg S.L."/>
            <person name="Devos K.M."/>
            <person name="Dvorak J."/>
        </authorList>
    </citation>
    <scope>NUCLEOTIDE SEQUENCE [LARGE SCALE GENOMIC DNA]</scope>
    <source>
        <strain evidence="2">cv. AL8/78</strain>
    </source>
</reference>
<dbReference type="EnsemblPlants" id="AET7Gv20662700.1">
    <property type="protein sequence ID" value="AET7Gv20662700.1"/>
    <property type="gene ID" value="AET7Gv20662700"/>
</dbReference>
<keyword evidence="1" id="KW-0812">Transmembrane</keyword>
<keyword evidence="3" id="KW-1185">Reference proteome</keyword>
<reference evidence="3" key="1">
    <citation type="journal article" date="2014" name="Science">
        <title>Ancient hybridizations among the ancestral genomes of bread wheat.</title>
        <authorList>
            <consortium name="International Wheat Genome Sequencing Consortium,"/>
            <person name="Marcussen T."/>
            <person name="Sandve S.R."/>
            <person name="Heier L."/>
            <person name="Spannagl M."/>
            <person name="Pfeifer M."/>
            <person name="Jakobsen K.S."/>
            <person name="Wulff B.B."/>
            <person name="Steuernagel B."/>
            <person name="Mayer K.F."/>
            <person name="Olsen O.A."/>
        </authorList>
    </citation>
    <scope>NUCLEOTIDE SEQUENCE [LARGE SCALE GENOMIC DNA]</scope>
    <source>
        <strain evidence="3">cv. AL8/78</strain>
    </source>
</reference>
<evidence type="ECO:0000313" key="2">
    <source>
        <dbReference type="EnsemblPlants" id="AET7Gv20662700.1"/>
    </source>
</evidence>
<feature type="transmembrane region" description="Helical" evidence="1">
    <location>
        <begin position="21"/>
        <end position="41"/>
    </location>
</feature>
<evidence type="ECO:0000313" key="3">
    <source>
        <dbReference type="Proteomes" id="UP000015105"/>
    </source>
</evidence>
<protein>
    <submittedName>
        <fullName evidence="2">Uncharacterized protein</fullName>
    </submittedName>
</protein>
<keyword evidence="1" id="KW-1133">Transmembrane helix</keyword>
<proteinExistence type="predicted"/>
<dbReference type="Proteomes" id="UP000015105">
    <property type="component" value="Chromosome 7D"/>
</dbReference>
<keyword evidence="1" id="KW-0472">Membrane</keyword>
<dbReference type="AlphaFoldDB" id="A0A453RQ97"/>
<accession>A0A453RQ97</accession>
<reference evidence="2" key="5">
    <citation type="journal article" date="2021" name="G3 (Bethesda)">
        <title>Aegilops tauschii genome assembly Aet v5.0 features greater sequence contiguity and improved annotation.</title>
        <authorList>
            <person name="Wang L."/>
            <person name="Zhu T."/>
            <person name="Rodriguez J.C."/>
            <person name="Deal K.R."/>
            <person name="Dubcovsky J."/>
            <person name="McGuire P.E."/>
            <person name="Lux T."/>
            <person name="Spannagl M."/>
            <person name="Mayer K.F.X."/>
            <person name="Baldrich P."/>
            <person name="Meyers B.C."/>
            <person name="Huo N."/>
            <person name="Gu Y.Q."/>
            <person name="Zhou H."/>
            <person name="Devos K.M."/>
            <person name="Bennetzen J.L."/>
            <person name="Unver T."/>
            <person name="Budak H."/>
            <person name="Gulick P.J."/>
            <person name="Galiba G."/>
            <person name="Kalapos B."/>
            <person name="Nelson D.R."/>
            <person name="Li P."/>
            <person name="You F.M."/>
            <person name="Luo M.C."/>
            <person name="Dvorak J."/>
        </authorList>
    </citation>
    <scope>NUCLEOTIDE SEQUENCE [LARGE SCALE GENOMIC DNA]</scope>
    <source>
        <strain evidence="2">cv. AL8/78</strain>
    </source>
</reference>
<reference evidence="3" key="2">
    <citation type="journal article" date="2017" name="Nat. Plants">
        <title>The Aegilops tauschii genome reveals multiple impacts of transposons.</title>
        <authorList>
            <person name="Zhao G."/>
            <person name="Zou C."/>
            <person name="Li K."/>
            <person name="Wang K."/>
            <person name="Li T."/>
            <person name="Gao L."/>
            <person name="Zhang X."/>
            <person name="Wang H."/>
            <person name="Yang Z."/>
            <person name="Liu X."/>
            <person name="Jiang W."/>
            <person name="Mao L."/>
            <person name="Kong X."/>
            <person name="Jiao Y."/>
            <person name="Jia J."/>
        </authorList>
    </citation>
    <scope>NUCLEOTIDE SEQUENCE [LARGE SCALE GENOMIC DNA]</scope>
    <source>
        <strain evidence="3">cv. AL8/78</strain>
    </source>
</reference>
<dbReference type="Gramene" id="AET7Gv20662700.1">
    <property type="protein sequence ID" value="AET7Gv20662700.1"/>
    <property type="gene ID" value="AET7Gv20662700"/>
</dbReference>
<organism evidence="2 3">
    <name type="scientific">Aegilops tauschii subsp. strangulata</name>
    <name type="common">Goatgrass</name>
    <dbReference type="NCBI Taxonomy" id="200361"/>
    <lineage>
        <taxon>Eukaryota</taxon>
        <taxon>Viridiplantae</taxon>
        <taxon>Streptophyta</taxon>
        <taxon>Embryophyta</taxon>
        <taxon>Tracheophyta</taxon>
        <taxon>Spermatophyta</taxon>
        <taxon>Magnoliopsida</taxon>
        <taxon>Liliopsida</taxon>
        <taxon>Poales</taxon>
        <taxon>Poaceae</taxon>
        <taxon>BOP clade</taxon>
        <taxon>Pooideae</taxon>
        <taxon>Triticodae</taxon>
        <taxon>Triticeae</taxon>
        <taxon>Triticinae</taxon>
        <taxon>Aegilops</taxon>
    </lineage>
</organism>
<name>A0A453RQ97_AEGTS</name>
<sequence>MQFMFHIFVGKWHFNNFSPKVFLFLYTILLHTSYDLLFLNINHEHSYICLCLSYISPIYTFPVTGFPATMCVV</sequence>
<evidence type="ECO:0000256" key="1">
    <source>
        <dbReference type="SAM" id="Phobius"/>
    </source>
</evidence>
<reference evidence="2" key="4">
    <citation type="submission" date="2019-03" db="UniProtKB">
        <authorList>
            <consortium name="EnsemblPlants"/>
        </authorList>
    </citation>
    <scope>IDENTIFICATION</scope>
</reference>